<evidence type="ECO:0000256" key="13">
    <source>
        <dbReference type="ARBA" id="ARBA00023306"/>
    </source>
</evidence>
<dbReference type="Pfam" id="PF17854">
    <property type="entry name" value="FtsK_alpha"/>
    <property type="match status" value="1"/>
</dbReference>
<dbReference type="InterPro" id="IPR002543">
    <property type="entry name" value="FtsK_dom"/>
</dbReference>
<keyword evidence="5" id="KW-0132">Cell division</keyword>
<dbReference type="Gene3D" id="1.10.10.10">
    <property type="entry name" value="Winged helix-like DNA-binding domain superfamily/Winged helix DNA-binding domain"/>
    <property type="match status" value="1"/>
</dbReference>
<evidence type="ECO:0000256" key="5">
    <source>
        <dbReference type="ARBA" id="ARBA00022618"/>
    </source>
</evidence>
<keyword evidence="7 16" id="KW-0547">Nucleotide-binding</keyword>
<dbReference type="InterPro" id="IPR041027">
    <property type="entry name" value="FtsK_alpha"/>
</dbReference>
<feature type="compositionally biased region" description="Basic residues" evidence="18">
    <location>
        <begin position="272"/>
        <end position="281"/>
    </location>
</feature>
<keyword evidence="6 19" id="KW-0812">Transmembrane</keyword>
<dbReference type="InterPro" id="IPR018541">
    <property type="entry name" value="Ftsk_gamma"/>
</dbReference>
<evidence type="ECO:0000313" key="21">
    <source>
        <dbReference type="EMBL" id="NIJ12819.1"/>
    </source>
</evidence>
<feature type="region of interest" description="Disordered" evidence="18">
    <location>
        <begin position="248"/>
        <end position="332"/>
    </location>
</feature>
<dbReference type="InterPro" id="IPR036388">
    <property type="entry name" value="WH-like_DNA-bd_sf"/>
</dbReference>
<feature type="transmembrane region" description="Helical" evidence="19">
    <location>
        <begin position="96"/>
        <end position="114"/>
    </location>
</feature>
<evidence type="ECO:0000256" key="12">
    <source>
        <dbReference type="ARBA" id="ARBA00023136"/>
    </source>
</evidence>
<evidence type="ECO:0000256" key="6">
    <source>
        <dbReference type="ARBA" id="ARBA00022692"/>
    </source>
</evidence>
<dbReference type="FunFam" id="1.10.10.10:FF:000236">
    <property type="entry name" value="Cell division protein FtsK"/>
    <property type="match status" value="1"/>
</dbReference>
<dbReference type="SMART" id="SM00843">
    <property type="entry name" value="Ftsk_gamma"/>
    <property type="match status" value="1"/>
</dbReference>
<evidence type="ECO:0000256" key="19">
    <source>
        <dbReference type="SAM" id="Phobius"/>
    </source>
</evidence>
<comment type="caution">
    <text evidence="21">The sequence shown here is derived from an EMBL/GenBank/DDBJ whole genome shotgun (WGS) entry which is preliminary data.</text>
</comment>
<dbReference type="GO" id="GO:0003677">
    <property type="term" value="F:DNA binding"/>
    <property type="evidence" value="ECO:0007669"/>
    <property type="project" value="UniProtKB-KW"/>
</dbReference>
<keyword evidence="9 16" id="KW-0067">ATP-binding</keyword>
<keyword evidence="8" id="KW-0159">Chromosome partition</keyword>
<evidence type="ECO:0000256" key="3">
    <source>
        <dbReference type="ARBA" id="ARBA00020887"/>
    </source>
</evidence>
<gene>
    <name evidence="21" type="ORF">FHU38_003163</name>
</gene>
<keyword evidence="4" id="KW-1003">Cell membrane</keyword>
<evidence type="ECO:0000256" key="14">
    <source>
        <dbReference type="ARBA" id="ARBA00024986"/>
    </source>
</evidence>
<dbReference type="GO" id="GO:0007059">
    <property type="term" value="P:chromosome segregation"/>
    <property type="evidence" value="ECO:0007669"/>
    <property type="project" value="UniProtKB-KW"/>
</dbReference>
<feature type="domain" description="FtsK" evidence="20">
    <location>
        <begin position="478"/>
        <end position="678"/>
    </location>
</feature>
<name>A0A7X5ZRE9_9PSEU</name>
<comment type="subunit">
    <text evidence="15">Homohexamer. Forms a ring that surrounds DNA.</text>
</comment>
<feature type="region of interest" description="Disordered" evidence="18">
    <location>
        <begin position="825"/>
        <end position="847"/>
    </location>
</feature>
<evidence type="ECO:0000256" key="11">
    <source>
        <dbReference type="ARBA" id="ARBA00023125"/>
    </source>
</evidence>
<feature type="compositionally biased region" description="Basic residues" evidence="18">
    <location>
        <begin position="43"/>
        <end position="53"/>
    </location>
</feature>
<evidence type="ECO:0000256" key="9">
    <source>
        <dbReference type="ARBA" id="ARBA00022840"/>
    </source>
</evidence>
<feature type="compositionally biased region" description="Low complexity" evidence="18">
    <location>
        <begin position="24"/>
        <end position="42"/>
    </location>
</feature>
<evidence type="ECO:0000256" key="1">
    <source>
        <dbReference type="ARBA" id="ARBA00004651"/>
    </source>
</evidence>
<feature type="binding site" evidence="16">
    <location>
        <begin position="495"/>
        <end position="502"/>
    </location>
    <ligand>
        <name>ATP</name>
        <dbReference type="ChEBI" id="CHEBI:30616"/>
    </ligand>
</feature>
<sequence length="847" mass="89691">MASGSVTKGGSAARGGRGKSPTKSATRSPTRNSARSRPTSRPAARRPAARRPGRSSPGTFAKAVRGGWTLLAKGVGGLARTVGRTRDLEPEHRRDGVALGLIALGLVTAVGVMWEAAGPVGRWVAIGTRSVFGAAAAALPLALVVAAVALMRSEPRPQTRPRRVIGTSLVTLSILGLLHVFNGRPQRHDDQMFAGGWLGWLSGDLLSRGVTVWIAVPLLVLLLGYGLLVFTGTPVRQVPQRLREWGAEPGEQEHDEPAPGENVTATDPSAVRLRKPARRRQASAAAVGAEGETESAAEPAVPATQPELPLPAPTGPATTARSAARKQRKTEPALAVTRTVEGDYQLPSADLLALGDAPKARSKANDAMIEAITGVLEQFNVDAQVTGFTRGPTVTRYEVELGPGVKVEKITALTKNIAYAVATDNVRLLAPIPGKSAVGIEVPNTDREMVRLGDVLRSPKAAEDDHPMVIGLGKDIEGHFVTANLTKMPHLLVAGSTGSGKSSFVNSMLVSLLARATPAECRMILIDPKMVELTPYEGIPHLITPIITQPKKAAAALAWLVEEMEQRYQDMQANRVRHIDDFNKKVRSGDIQAPPGSEREYRPYPYIMAIVDELADLMMTAPRDVEDAIVRITQKARAAGIHLVLATQRPSVDVVTGLIKTNVPSRLAFATSSLTDSRVILDQPGAEKLIGMGDGLYLPMGASKPARIQGAFVSDEEITAVVNATKEQAEPDYTDGVTAAKAGEHKEIDPDIGDDLDVLLQAAELVVSSQFGSTSMLQRKLRVGFAKAGRLMDLLETRGVVGPSEGSKARDVLVKPEDLPGVLALIRGGDPEPDTEAGDGGDGGDLA</sequence>
<dbReference type="InterPro" id="IPR050206">
    <property type="entry name" value="FtsK/SpoIIIE/SftA"/>
</dbReference>
<keyword evidence="13" id="KW-0131">Cell cycle</keyword>
<dbReference type="InterPro" id="IPR025199">
    <property type="entry name" value="FtsK_4TM"/>
</dbReference>
<evidence type="ECO:0000256" key="8">
    <source>
        <dbReference type="ARBA" id="ARBA00022829"/>
    </source>
</evidence>
<evidence type="ECO:0000259" key="20">
    <source>
        <dbReference type="PROSITE" id="PS50901"/>
    </source>
</evidence>
<dbReference type="PROSITE" id="PS50901">
    <property type="entry name" value="FTSK"/>
    <property type="match status" value="1"/>
</dbReference>
<dbReference type="InterPro" id="IPR036390">
    <property type="entry name" value="WH_DNA-bd_sf"/>
</dbReference>
<dbReference type="PANTHER" id="PTHR22683">
    <property type="entry name" value="SPORULATION PROTEIN RELATED"/>
    <property type="match status" value="1"/>
</dbReference>
<evidence type="ECO:0000256" key="17">
    <source>
        <dbReference type="SAM" id="Coils"/>
    </source>
</evidence>
<evidence type="ECO:0000256" key="10">
    <source>
        <dbReference type="ARBA" id="ARBA00022989"/>
    </source>
</evidence>
<evidence type="ECO:0000256" key="16">
    <source>
        <dbReference type="PROSITE-ProRule" id="PRU00289"/>
    </source>
</evidence>
<dbReference type="RefSeq" id="WP_208415692.1">
    <property type="nucleotide sequence ID" value="NZ_JAAOYM010000001.1"/>
</dbReference>
<keyword evidence="17" id="KW-0175">Coiled coil</keyword>
<reference evidence="21 22" key="1">
    <citation type="submission" date="2020-03" db="EMBL/GenBank/DDBJ databases">
        <title>Sequencing the genomes of 1000 actinobacteria strains.</title>
        <authorList>
            <person name="Klenk H.-P."/>
        </authorList>
    </citation>
    <scope>NUCLEOTIDE SEQUENCE [LARGE SCALE GENOMIC DNA]</scope>
    <source>
        <strain evidence="21 22">DSM 45685</strain>
    </source>
</reference>
<keyword evidence="10 19" id="KW-1133">Transmembrane helix</keyword>
<comment type="similarity">
    <text evidence="2">Belongs to the FtsK/SpoIIIE/SftA family.</text>
</comment>
<feature type="compositionally biased region" description="Basic and acidic residues" evidence="18">
    <location>
        <begin position="248"/>
        <end position="257"/>
    </location>
</feature>
<feature type="transmembrane region" description="Helical" evidence="19">
    <location>
        <begin position="126"/>
        <end position="151"/>
    </location>
</feature>
<comment type="function">
    <text evidence="14">Essential cell division protein that coordinates cell division and chromosome segregation. The N-terminus is involved in assembly of the cell-division machinery. The C-terminus functions as a DNA motor that moves dsDNA in an ATP-dependent manner towards the dif recombination site, which is located within the replication terminus region. Required for activation of the Xer recombinase, allowing activation of chromosome unlinking by recombination.</text>
</comment>
<accession>A0A7X5ZRE9</accession>
<evidence type="ECO:0000256" key="18">
    <source>
        <dbReference type="SAM" id="MobiDB-lite"/>
    </source>
</evidence>
<dbReference type="GO" id="GO:0051301">
    <property type="term" value="P:cell division"/>
    <property type="evidence" value="ECO:0007669"/>
    <property type="project" value="UniProtKB-KW"/>
</dbReference>
<dbReference type="Proteomes" id="UP000545493">
    <property type="component" value="Unassembled WGS sequence"/>
</dbReference>
<dbReference type="GO" id="GO:0005886">
    <property type="term" value="C:plasma membrane"/>
    <property type="evidence" value="ECO:0007669"/>
    <property type="project" value="UniProtKB-SubCell"/>
</dbReference>
<dbReference type="SUPFAM" id="SSF52540">
    <property type="entry name" value="P-loop containing nucleoside triphosphate hydrolases"/>
    <property type="match status" value="1"/>
</dbReference>
<comment type="subcellular location">
    <subcellularLocation>
        <location evidence="1">Cell membrane</location>
        <topology evidence="1">Multi-pass membrane protein</topology>
    </subcellularLocation>
</comment>
<evidence type="ECO:0000256" key="7">
    <source>
        <dbReference type="ARBA" id="ARBA00022741"/>
    </source>
</evidence>
<dbReference type="Gene3D" id="3.30.980.40">
    <property type="match status" value="1"/>
</dbReference>
<dbReference type="GO" id="GO:0005524">
    <property type="term" value="F:ATP binding"/>
    <property type="evidence" value="ECO:0007669"/>
    <property type="project" value="UniProtKB-UniRule"/>
</dbReference>
<keyword evidence="12 19" id="KW-0472">Membrane</keyword>
<organism evidence="21 22">
    <name type="scientific">Saccharomonospora amisosensis</name>
    <dbReference type="NCBI Taxonomy" id="1128677"/>
    <lineage>
        <taxon>Bacteria</taxon>
        <taxon>Bacillati</taxon>
        <taxon>Actinomycetota</taxon>
        <taxon>Actinomycetes</taxon>
        <taxon>Pseudonocardiales</taxon>
        <taxon>Pseudonocardiaceae</taxon>
        <taxon>Saccharomonospora</taxon>
    </lineage>
</organism>
<feature type="transmembrane region" description="Helical" evidence="19">
    <location>
        <begin position="210"/>
        <end position="233"/>
    </location>
</feature>
<feature type="region of interest" description="Disordered" evidence="18">
    <location>
        <begin position="1"/>
        <end position="61"/>
    </location>
</feature>
<dbReference type="FunFam" id="3.40.50.300:FF:000209">
    <property type="entry name" value="Cell division protein FtsK"/>
    <property type="match status" value="1"/>
</dbReference>
<dbReference type="SUPFAM" id="SSF46785">
    <property type="entry name" value="Winged helix' DNA-binding domain"/>
    <property type="match status" value="1"/>
</dbReference>
<dbReference type="InterPro" id="IPR027417">
    <property type="entry name" value="P-loop_NTPase"/>
</dbReference>
<proteinExistence type="inferred from homology"/>
<keyword evidence="22" id="KW-1185">Reference proteome</keyword>
<dbReference type="Gene3D" id="3.40.50.300">
    <property type="entry name" value="P-loop containing nucleotide triphosphate hydrolases"/>
    <property type="match status" value="1"/>
</dbReference>
<evidence type="ECO:0000256" key="15">
    <source>
        <dbReference type="ARBA" id="ARBA00025923"/>
    </source>
</evidence>
<evidence type="ECO:0000256" key="2">
    <source>
        <dbReference type="ARBA" id="ARBA00006474"/>
    </source>
</evidence>
<feature type="coiled-coil region" evidence="17">
    <location>
        <begin position="554"/>
        <end position="581"/>
    </location>
</feature>
<dbReference type="PANTHER" id="PTHR22683:SF41">
    <property type="entry name" value="DNA TRANSLOCASE FTSK"/>
    <property type="match status" value="1"/>
</dbReference>
<dbReference type="EMBL" id="JAAOYM010000001">
    <property type="protein sequence ID" value="NIJ12819.1"/>
    <property type="molecule type" value="Genomic_DNA"/>
</dbReference>
<dbReference type="Pfam" id="PF01580">
    <property type="entry name" value="FtsK_SpoIIIE"/>
    <property type="match status" value="1"/>
</dbReference>
<dbReference type="Pfam" id="PF09397">
    <property type="entry name" value="FtsK_gamma"/>
    <property type="match status" value="1"/>
</dbReference>
<keyword evidence="11" id="KW-0238">DNA-binding</keyword>
<evidence type="ECO:0000256" key="4">
    <source>
        <dbReference type="ARBA" id="ARBA00022475"/>
    </source>
</evidence>
<protein>
    <recommendedName>
        <fullName evidence="3">DNA translocase FtsK</fullName>
    </recommendedName>
</protein>
<evidence type="ECO:0000313" key="22">
    <source>
        <dbReference type="Proteomes" id="UP000545493"/>
    </source>
</evidence>
<dbReference type="Pfam" id="PF13491">
    <property type="entry name" value="FtsK_4TM"/>
    <property type="match status" value="1"/>
</dbReference>
<dbReference type="AlphaFoldDB" id="A0A7X5ZRE9"/>
<dbReference type="CDD" id="cd01127">
    <property type="entry name" value="TrwB_TraG_TraD_VirD4"/>
    <property type="match status" value="1"/>
</dbReference>